<dbReference type="RefSeq" id="WP_141131919.1">
    <property type="nucleotide sequence ID" value="NZ_CAMISI010000007.1"/>
</dbReference>
<dbReference type="EMBL" id="LR134492">
    <property type="protein sequence ID" value="VEI68411.1"/>
    <property type="molecule type" value="Genomic_DNA"/>
</dbReference>
<dbReference type="Proteomes" id="UP000270487">
    <property type="component" value="Chromosome"/>
</dbReference>
<organism evidence="1 2">
    <name type="scientific">Serratia fonticola</name>
    <dbReference type="NCBI Taxonomy" id="47917"/>
    <lineage>
        <taxon>Bacteria</taxon>
        <taxon>Pseudomonadati</taxon>
        <taxon>Pseudomonadota</taxon>
        <taxon>Gammaproteobacteria</taxon>
        <taxon>Enterobacterales</taxon>
        <taxon>Yersiniaceae</taxon>
        <taxon>Serratia</taxon>
    </lineage>
</organism>
<reference evidence="1 2" key="1">
    <citation type="submission" date="2018-12" db="EMBL/GenBank/DDBJ databases">
        <authorList>
            <consortium name="Pathogen Informatics"/>
        </authorList>
    </citation>
    <scope>NUCLEOTIDE SEQUENCE [LARGE SCALE GENOMIC DNA]</scope>
    <source>
        <strain evidence="1 2">NCTC13193</strain>
    </source>
</reference>
<dbReference type="AlphaFoldDB" id="A0A3S4WYF9"/>
<accession>A0A3S4WYF9</accession>
<evidence type="ECO:0000313" key="2">
    <source>
        <dbReference type="Proteomes" id="UP000270487"/>
    </source>
</evidence>
<sequence>MNGKNKLVDGLIFKDDDDQDESVIFNYLSWVEIIKAIIMKYGDKNLLEVESLIRDSKTVNSPICNYMDVMVLCHESEYFWAMLIVHGDQYWLKGVSPHEPDGYFEWAEQYRKDHNLAAESFVFSD</sequence>
<protein>
    <submittedName>
        <fullName evidence="1">Uncharacterized protein</fullName>
    </submittedName>
</protein>
<proteinExistence type="predicted"/>
<name>A0A3S4WYF9_SERFO</name>
<gene>
    <name evidence="1" type="ORF">NCTC13193_02308</name>
</gene>
<evidence type="ECO:0000313" key="1">
    <source>
        <dbReference type="EMBL" id="VEI68411.1"/>
    </source>
</evidence>